<sequence>SAKGSIILPHILNRPAYCAVPASQFKPIDLKLAQIPVEYIQDSFAELRPGMLNILASVEFKSICDTGENLPKEVSLSVNDDFSDAPTHIFAIHDHQPDHLRKYIMLYPTHHLVWVTNCIKLLKFASSHPGQLTSGEPYTISVIPLRILHSATFADLVAYIYSK</sequence>
<reference evidence="1 2" key="1">
    <citation type="journal article" date="2016" name="Mol. Biol. Evol.">
        <title>Comparative Genomics of Early-Diverging Mushroom-Forming Fungi Provides Insights into the Origins of Lignocellulose Decay Capabilities.</title>
        <authorList>
            <person name="Nagy L.G."/>
            <person name="Riley R."/>
            <person name="Tritt A."/>
            <person name="Adam C."/>
            <person name="Daum C."/>
            <person name="Floudas D."/>
            <person name="Sun H."/>
            <person name="Yadav J.S."/>
            <person name="Pangilinan J."/>
            <person name="Larsson K.H."/>
            <person name="Matsuura K."/>
            <person name="Barry K."/>
            <person name="Labutti K."/>
            <person name="Kuo R."/>
            <person name="Ohm R.A."/>
            <person name="Bhattacharya S.S."/>
            <person name="Shirouzu T."/>
            <person name="Yoshinaga Y."/>
            <person name="Martin F.M."/>
            <person name="Grigoriev I.V."/>
            <person name="Hibbett D.S."/>
        </authorList>
    </citation>
    <scope>NUCLEOTIDE SEQUENCE [LARGE SCALE GENOMIC DNA]</scope>
    <source>
        <strain evidence="1 2">93-53</strain>
    </source>
</reference>
<proteinExistence type="predicted"/>
<evidence type="ECO:0000313" key="2">
    <source>
        <dbReference type="Proteomes" id="UP000076871"/>
    </source>
</evidence>
<dbReference type="AlphaFoldDB" id="A0A165AU19"/>
<name>A0A165AU19_9APHY</name>
<gene>
    <name evidence="1" type="ORF">LAESUDRAFT_624712</name>
</gene>
<evidence type="ECO:0000313" key="1">
    <source>
        <dbReference type="EMBL" id="KZS99660.1"/>
    </source>
</evidence>
<dbReference type="OrthoDB" id="2570975at2759"/>
<feature type="non-terminal residue" evidence="1">
    <location>
        <position position="163"/>
    </location>
</feature>
<feature type="non-terminal residue" evidence="1">
    <location>
        <position position="1"/>
    </location>
</feature>
<dbReference type="RefSeq" id="XP_040757401.1">
    <property type="nucleotide sequence ID" value="XM_040903320.1"/>
</dbReference>
<organism evidence="1 2">
    <name type="scientific">Laetiporus sulphureus 93-53</name>
    <dbReference type="NCBI Taxonomy" id="1314785"/>
    <lineage>
        <taxon>Eukaryota</taxon>
        <taxon>Fungi</taxon>
        <taxon>Dikarya</taxon>
        <taxon>Basidiomycota</taxon>
        <taxon>Agaricomycotina</taxon>
        <taxon>Agaricomycetes</taxon>
        <taxon>Polyporales</taxon>
        <taxon>Laetiporus</taxon>
    </lineage>
</organism>
<accession>A0A165AU19</accession>
<dbReference type="EMBL" id="KV427739">
    <property type="protein sequence ID" value="KZS99660.1"/>
    <property type="molecule type" value="Genomic_DNA"/>
</dbReference>
<dbReference type="InParanoid" id="A0A165AU19"/>
<dbReference type="Proteomes" id="UP000076871">
    <property type="component" value="Unassembled WGS sequence"/>
</dbReference>
<keyword evidence="2" id="KW-1185">Reference proteome</keyword>
<protein>
    <submittedName>
        <fullName evidence="1">Uncharacterized protein</fullName>
    </submittedName>
</protein>
<dbReference type="GeneID" id="63820351"/>